<accession>A0A8J3FC67</accession>
<comment type="caution">
    <text evidence="2">The sequence shown here is derived from an EMBL/GenBank/DDBJ whole genome shotgun (WGS) entry which is preliminary data.</text>
</comment>
<sequence>MFAYGRFGRVLAGAGAAAVVAAGLPAAGAAAPRPRAGGLTFALGSHAGDACPGVRGVRLTGYPNGTVLLRFAAMALRAGGRAGGTVERACVAQIRVGVPAGHRWRLEAVGAKGRAALPAGAVGRVHVEAGEVDDVLGTVRVADLAGPYRGPWIGAYPPEKVDQSRCVDPEPLAVRLSGYVTVADPRRDRAALTMPARARSDFAVLLGLSARPCA</sequence>
<keyword evidence="1" id="KW-0732">Signal</keyword>
<evidence type="ECO:0008006" key="4">
    <source>
        <dbReference type="Google" id="ProtNLM"/>
    </source>
</evidence>
<keyword evidence="3" id="KW-1185">Reference proteome</keyword>
<name>A0A8J3FC67_9ACTN</name>
<dbReference type="EMBL" id="BMQB01000009">
    <property type="protein sequence ID" value="GGK04530.1"/>
    <property type="molecule type" value="Genomic_DNA"/>
</dbReference>
<feature type="signal peptide" evidence="1">
    <location>
        <begin position="1"/>
        <end position="21"/>
    </location>
</feature>
<evidence type="ECO:0000256" key="1">
    <source>
        <dbReference type="SAM" id="SignalP"/>
    </source>
</evidence>
<reference evidence="2" key="1">
    <citation type="journal article" date="2014" name="Int. J. Syst. Evol. Microbiol.">
        <title>Complete genome sequence of Corynebacterium casei LMG S-19264T (=DSM 44701T), isolated from a smear-ripened cheese.</title>
        <authorList>
            <consortium name="US DOE Joint Genome Institute (JGI-PGF)"/>
            <person name="Walter F."/>
            <person name="Albersmeier A."/>
            <person name="Kalinowski J."/>
            <person name="Ruckert C."/>
        </authorList>
    </citation>
    <scope>NUCLEOTIDE SEQUENCE</scope>
    <source>
        <strain evidence="2">JCM 3090</strain>
    </source>
</reference>
<reference evidence="2" key="2">
    <citation type="submission" date="2020-09" db="EMBL/GenBank/DDBJ databases">
        <authorList>
            <person name="Sun Q."/>
            <person name="Ohkuma M."/>
        </authorList>
    </citation>
    <scope>NUCLEOTIDE SEQUENCE</scope>
    <source>
        <strain evidence="2">JCM 3090</strain>
    </source>
</reference>
<dbReference type="AlphaFoldDB" id="A0A8J3FC67"/>
<proteinExistence type="predicted"/>
<evidence type="ECO:0000313" key="3">
    <source>
        <dbReference type="Proteomes" id="UP000649739"/>
    </source>
</evidence>
<feature type="chain" id="PRO_5039656583" description="Secreted protein" evidence="1">
    <location>
        <begin position="22"/>
        <end position="214"/>
    </location>
</feature>
<dbReference type="Proteomes" id="UP000649739">
    <property type="component" value="Unassembled WGS sequence"/>
</dbReference>
<protein>
    <recommendedName>
        <fullName evidence="4">Secreted protein</fullName>
    </recommendedName>
</protein>
<evidence type="ECO:0000313" key="2">
    <source>
        <dbReference type="EMBL" id="GGK04530.1"/>
    </source>
</evidence>
<gene>
    <name evidence="2" type="ORF">GCM10010123_38090</name>
</gene>
<organism evidence="2 3">
    <name type="scientific">Pilimelia anulata</name>
    <dbReference type="NCBI Taxonomy" id="53371"/>
    <lineage>
        <taxon>Bacteria</taxon>
        <taxon>Bacillati</taxon>
        <taxon>Actinomycetota</taxon>
        <taxon>Actinomycetes</taxon>
        <taxon>Micromonosporales</taxon>
        <taxon>Micromonosporaceae</taxon>
        <taxon>Pilimelia</taxon>
    </lineage>
</organism>